<accession>A0A1M7YUS6</accession>
<proteinExistence type="predicted"/>
<gene>
    <name evidence="1" type="ORF">VQ7734_02206</name>
</gene>
<organism evidence="1 2">
    <name type="scientific">Vibrio quintilis</name>
    <dbReference type="NCBI Taxonomy" id="1117707"/>
    <lineage>
        <taxon>Bacteria</taxon>
        <taxon>Pseudomonadati</taxon>
        <taxon>Pseudomonadota</taxon>
        <taxon>Gammaproteobacteria</taxon>
        <taxon>Vibrionales</taxon>
        <taxon>Vibrionaceae</taxon>
        <taxon>Vibrio</taxon>
    </lineage>
</organism>
<dbReference type="AlphaFoldDB" id="A0A1M7YUS6"/>
<protein>
    <submittedName>
        <fullName evidence="1">Uncharacterized protein</fullName>
    </submittedName>
</protein>
<evidence type="ECO:0000313" key="2">
    <source>
        <dbReference type="Proteomes" id="UP000184600"/>
    </source>
</evidence>
<sequence length="37" mass="4447">MPKKDYRLTFFIPTDTRQIDSRNNELAGIYQYFDDAC</sequence>
<evidence type="ECO:0000313" key="1">
    <source>
        <dbReference type="EMBL" id="SHO56437.1"/>
    </source>
</evidence>
<reference evidence="2" key="1">
    <citation type="submission" date="2016-12" db="EMBL/GenBank/DDBJ databases">
        <authorList>
            <person name="Rodrigo-Torres L."/>
            <person name="Arahal R.D."/>
            <person name="Lucena T."/>
        </authorList>
    </citation>
    <scope>NUCLEOTIDE SEQUENCE [LARGE SCALE GENOMIC DNA]</scope>
</reference>
<keyword evidence="2" id="KW-1185">Reference proteome</keyword>
<name>A0A1M7YUS6_9VIBR</name>
<dbReference type="EMBL" id="FRFG01000025">
    <property type="protein sequence ID" value="SHO56437.1"/>
    <property type="molecule type" value="Genomic_DNA"/>
</dbReference>
<dbReference type="Proteomes" id="UP000184600">
    <property type="component" value="Unassembled WGS sequence"/>
</dbReference>